<keyword evidence="2" id="KW-1185">Reference proteome</keyword>
<dbReference type="EMBL" id="BQKE01000002">
    <property type="protein sequence ID" value="GJM63091.1"/>
    <property type="molecule type" value="Genomic_DNA"/>
</dbReference>
<dbReference type="SUPFAM" id="SSF55961">
    <property type="entry name" value="Bet v1-like"/>
    <property type="match status" value="1"/>
</dbReference>
<evidence type="ECO:0008006" key="3">
    <source>
        <dbReference type="Google" id="ProtNLM"/>
    </source>
</evidence>
<dbReference type="Proteomes" id="UP001310022">
    <property type="component" value="Unassembled WGS sequence"/>
</dbReference>
<comment type="caution">
    <text evidence="1">The sequence shown here is derived from an EMBL/GenBank/DDBJ whole genome shotgun (WGS) entry which is preliminary data.</text>
</comment>
<name>A0AAN4W1P3_9BACT</name>
<gene>
    <name evidence="1" type="ORF">PEDI_36430</name>
</gene>
<reference evidence="1 2" key="1">
    <citation type="submission" date="2021-12" db="EMBL/GenBank/DDBJ databases">
        <title>Genome sequencing of bacteria with rrn-lacking chromosome and rrn-plasmid.</title>
        <authorList>
            <person name="Anda M."/>
            <person name="Iwasaki W."/>
        </authorList>
    </citation>
    <scope>NUCLEOTIDE SEQUENCE [LARGE SCALE GENOMIC DNA]</scope>
    <source>
        <strain evidence="1 2">NBRC 15940</strain>
    </source>
</reference>
<proteinExistence type="predicted"/>
<accession>A0AAN4W1P3</accession>
<dbReference type="RefSeq" id="WP_338238299.1">
    <property type="nucleotide sequence ID" value="NZ_BQKE01000002.1"/>
</dbReference>
<protein>
    <recommendedName>
        <fullName evidence="3">SRPBCC domain-containing protein</fullName>
    </recommendedName>
</protein>
<sequence length="76" mass="8534">MKIFVIIVVLLMALAGLYYRGEKSVHIEKDIAASPKEVWKVLINTEAYADWNTVIKPLSGTVMEGQKLNPNYSPLN</sequence>
<evidence type="ECO:0000313" key="2">
    <source>
        <dbReference type="Proteomes" id="UP001310022"/>
    </source>
</evidence>
<dbReference type="Gene3D" id="3.30.530.20">
    <property type="match status" value="1"/>
</dbReference>
<dbReference type="InterPro" id="IPR023393">
    <property type="entry name" value="START-like_dom_sf"/>
</dbReference>
<dbReference type="AlphaFoldDB" id="A0AAN4W1P3"/>
<evidence type="ECO:0000313" key="1">
    <source>
        <dbReference type="EMBL" id="GJM63091.1"/>
    </source>
</evidence>
<organism evidence="1 2">
    <name type="scientific">Persicobacter diffluens</name>
    <dbReference type="NCBI Taxonomy" id="981"/>
    <lineage>
        <taxon>Bacteria</taxon>
        <taxon>Pseudomonadati</taxon>
        <taxon>Bacteroidota</taxon>
        <taxon>Cytophagia</taxon>
        <taxon>Cytophagales</taxon>
        <taxon>Persicobacteraceae</taxon>
        <taxon>Persicobacter</taxon>
    </lineage>
</organism>